<dbReference type="GO" id="GO:0006412">
    <property type="term" value="P:translation"/>
    <property type="evidence" value="ECO:0007669"/>
    <property type="project" value="InterPro"/>
</dbReference>
<name>F2HHS1_9CRYP</name>
<dbReference type="PANTHER" id="PTHR21569">
    <property type="entry name" value="RIBOSOMAL PROTEIN S9"/>
    <property type="match status" value="1"/>
</dbReference>
<dbReference type="EMBL" id="CP002173">
    <property type="protein sequence ID" value="AEA38867.1"/>
    <property type="molecule type" value="Genomic_DNA"/>
</dbReference>
<dbReference type="InterPro" id="IPR000754">
    <property type="entry name" value="Ribosomal_uS9"/>
</dbReference>
<dbReference type="Pfam" id="PF00380">
    <property type="entry name" value="Ribosomal_S9"/>
    <property type="match status" value="1"/>
</dbReference>
<dbReference type="RefSeq" id="XP_003239765.1">
    <property type="nucleotide sequence ID" value="XM_003239717.1"/>
</dbReference>
<keyword evidence="3 4" id="KW-0687">Ribonucleoprotein</keyword>
<dbReference type="Proteomes" id="UP000243423">
    <property type="component" value="Nucleomorph 2"/>
</dbReference>
<protein>
    <submittedName>
        <fullName evidence="5">40S ribosomal protein S16</fullName>
    </submittedName>
</protein>
<geneLocation type="nucleomorph" evidence="5"/>
<dbReference type="SUPFAM" id="SSF54211">
    <property type="entry name" value="Ribosomal protein S5 domain 2-like"/>
    <property type="match status" value="1"/>
</dbReference>
<dbReference type="PANTHER" id="PTHR21569:SF16">
    <property type="entry name" value="RIBOSOMAL PROTEIN S16"/>
    <property type="match status" value="1"/>
</dbReference>
<evidence type="ECO:0000256" key="4">
    <source>
        <dbReference type="RuleBase" id="RU003815"/>
    </source>
</evidence>
<proteinExistence type="inferred from homology"/>
<organism evidence="5 6">
    <name type="scientific">Cryptomonas paramaecium</name>
    <dbReference type="NCBI Taxonomy" id="2898"/>
    <lineage>
        <taxon>Eukaryota</taxon>
        <taxon>Cryptophyceae</taxon>
        <taxon>Cryptomonadales</taxon>
        <taxon>Cryptomonadaceae</taxon>
        <taxon>Cryptomonas</taxon>
    </lineage>
</organism>
<comment type="similarity">
    <text evidence="1 4">Belongs to the universal ribosomal protein uS9 family.</text>
</comment>
<dbReference type="Gene3D" id="3.30.230.10">
    <property type="match status" value="1"/>
</dbReference>
<dbReference type="InterPro" id="IPR014721">
    <property type="entry name" value="Ribsml_uS5_D2-typ_fold_subgr"/>
</dbReference>
<reference evidence="5 6" key="1">
    <citation type="journal article" date="2011" name="Genome Biol. Evol.">
        <title>Complete nucleomorph genome sequence of the nonphotosynthetic alga Cryptomonas paramecium reveals a core nucleomorph gene set.</title>
        <authorList>
            <person name="Tanifuji G."/>
            <person name="Onodera N.T."/>
            <person name="Wheeler T.J."/>
            <person name="Dlutek M."/>
            <person name="Donaher N."/>
            <person name="Archibald J.M."/>
        </authorList>
    </citation>
    <scope>NUCLEOTIDE SEQUENCE [LARGE SCALE GENOMIC DNA]</scope>
    <source>
        <strain evidence="5 6">CCAP977/2A</strain>
    </source>
</reference>
<dbReference type="AlphaFoldDB" id="F2HHS1"/>
<keyword evidence="5" id="KW-0542">Nucleomorph</keyword>
<accession>F2HHS1</accession>
<gene>
    <name evidence="5" type="primary">rps16</name>
    <name evidence="5" type="ORF">CPARA_2gp209</name>
</gene>
<dbReference type="GO" id="GO:0003723">
    <property type="term" value="F:RNA binding"/>
    <property type="evidence" value="ECO:0007669"/>
    <property type="project" value="TreeGrafter"/>
</dbReference>
<dbReference type="PROSITE" id="PS00360">
    <property type="entry name" value="RIBOSOMAL_S9"/>
    <property type="match status" value="1"/>
</dbReference>
<dbReference type="GO" id="GO:0022627">
    <property type="term" value="C:cytosolic small ribosomal subunit"/>
    <property type="evidence" value="ECO:0007669"/>
    <property type="project" value="TreeGrafter"/>
</dbReference>
<dbReference type="GeneID" id="10447272"/>
<evidence type="ECO:0000256" key="3">
    <source>
        <dbReference type="ARBA" id="ARBA00023274"/>
    </source>
</evidence>
<sequence length="142" mass="16071">MKNTVQVFGRKKNSIALAVISGPGNGLIRLNGVPLDLIQPELLKIKAFEPLLLCKEKNLEDIDIRIRVHGGGKIAQIYAIRQAMSRGLVLYLEKYMGESYKTDIKTIFSNYDRTLLVTDCRKIEPKKSGGRGARSRYQKSYR</sequence>
<evidence type="ECO:0000313" key="5">
    <source>
        <dbReference type="EMBL" id="AEA38867.1"/>
    </source>
</evidence>
<evidence type="ECO:0000256" key="2">
    <source>
        <dbReference type="ARBA" id="ARBA00022980"/>
    </source>
</evidence>
<keyword evidence="2 4" id="KW-0689">Ribosomal protein</keyword>
<evidence type="ECO:0000313" key="6">
    <source>
        <dbReference type="Proteomes" id="UP000243423"/>
    </source>
</evidence>
<dbReference type="InterPro" id="IPR020574">
    <property type="entry name" value="Ribosomal_uS9_CS"/>
</dbReference>
<dbReference type="GO" id="GO:0003735">
    <property type="term" value="F:structural constituent of ribosome"/>
    <property type="evidence" value="ECO:0007669"/>
    <property type="project" value="InterPro"/>
</dbReference>
<evidence type="ECO:0000256" key="1">
    <source>
        <dbReference type="ARBA" id="ARBA00005251"/>
    </source>
</evidence>
<dbReference type="GO" id="GO:0000462">
    <property type="term" value="P:maturation of SSU-rRNA from tricistronic rRNA transcript (SSU-rRNA, 5.8S rRNA, LSU-rRNA)"/>
    <property type="evidence" value="ECO:0007669"/>
    <property type="project" value="TreeGrafter"/>
</dbReference>
<dbReference type="InterPro" id="IPR020568">
    <property type="entry name" value="Ribosomal_Su5_D2-typ_SF"/>
</dbReference>